<accession>A0A146F7N4</accession>
<gene>
    <name evidence="2" type="ORF">RIB2604_01500250</name>
</gene>
<comment type="caution">
    <text evidence="2">The sequence shown here is derived from an EMBL/GenBank/DDBJ whole genome shotgun (WGS) entry which is preliminary data.</text>
</comment>
<dbReference type="Proteomes" id="UP000075230">
    <property type="component" value="Unassembled WGS sequence"/>
</dbReference>
<reference evidence="3" key="2">
    <citation type="submission" date="2016-02" db="EMBL/GenBank/DDBJ databases">
        <title>Genome sequencing of Aspergillus luchuensis NBRC 4314.</title>
        <authorList>
            <person name="Yamada O."/>
        </authorList>
    </citation>
    <scope>NUCLEOTIDE SEQUENCE [LARGE SCALE GENOMIC DNA]</scope>
    <source>
        <strain evidence="3">RIB 2604</strain>
    </source>
</reference>
<evidence type="ECO:0000256" key="1">
    <source>
        <dbReference type="SAM" id="MobiDB-lite"/>
    </source>
</evidence>
<sequence>MLIAALGELRRIKSPQFRVALGHRPRCTAQPGSGVPAGLQGDRPGESRSVQGQGWGGTLSIQSQRQQARSKFSGRQQ</sequence>
<proteinExistence type="predicted"/>
<evidence type="ECO:0000313" key="2">
    <source>
        <dbReference type="EMBL" id="GAT21996.1"/>
    </source>
</evidence>
<feature type="compositionally biased region" description="Polar residues" evidence="1">
    <location>
        <begin position="59"/>
        <end position="77"/>
    </location>
</feature>
<dbReference type="AlphaFoldDB" id="A0A146F7N4"/>
<organism evidence="2 3">
    <name type="scientific">Aspergillus kawachii</name>
    <name type="common">White koji mold</name>
    <name type="synonym">Aspergillus awamori var. kawachi</name>
    <dbReference type="NCBI Taxonomy" id="1069201"/>
    <lineage>
        <taxon>Eukaryota</taxon>
        <taxon>Fungi</taxon>
        <taxon>Dikarya</taxon>
        <taxon>Ascomycota</taxon>
        <taxon>Pezizomycotina</taxon>
        <taxon>Eurotiomycetes</taxon>
        <taxon>Eurotiomycetidae</taxon>
        <taxon>Eurotiales</taxon>
        <taxon>Aspergillaceae</taxon>
        <taxon>Aspergillus</taxon>
        <taxon>Aspergillus subgen. Circumdati</taxon>
    </lineage>
</organism>
<feature type="region of interest" description="Disordered" evidence="1">
    <location>
        <begin position="23"/>
        <end position="77"/>
    </location>
</feature>
<evidence type="ECO:0000313" key="3">
    <source>
        <dbReference type="Proteomes" id="UP000075230"/>
    </source>
</evidence>
<protein>
    <submittedName>
        <fullName evidence="2">CCCH zinc finger protein</fullName>
    </submittedName>
</protein>
<dbReference type="EMBL" id="BCWF01000015">
    <property type="protein sequence ID" value="GAT21996.1"/>
    <property type="molecule type" value="Genomic_DNA"/>
</dbReference>
<reference evidence="2 3" key="1">
    <citation type="journal article" date="2016" name="DNA Res.">
        <title>Genome sequence of Aspergillus luchuensis NBRC 4314.</title>
        <authorList>
            <person name="Yamada O."/>
            <person name="Machida M."/>
            <person name="Hosoyama A."/>
            <person name="Goto M."/>
            <person name="Takahashi T."/>
            <person name="Futagami T."/>
            <person name="Yamagata Y."/>
            <person name="Takeuchi M."/>
            <person name="Kobayashi T."/>
            <person name="Koike H."/>
            <person name="Abe K."/>
            <person name="Asai K."/>
            <person name="Arita M."/>
            <person name="Fujita N."/>
            <person name="Fukuda K."/>
            <person name="Higa K."/>
            <person name="Horikawa H."/>
            <person name="Ishikawa T."/>
            <person name="Jinno K."/>
            <person name="Kato Y."/>
            <person name="Kirimura K."/>
            <person name="Mizutani O."/>
            <person name="Nakasone K."/>
            <person name="Sano M."/>
            <person name="Shiraishi Y."/>
            <person name="Tsukahara M."/>
            <person name="Gomi K."/>
        </authorList>
    </citation>
    <scope>NUCLEOTIDE SEQUENCE [LARGE SCALE GENOMIC DNA]</scope>
    <source>
        <strain evidence="2 3">RIB 2604</strain>
    </source>
</reference>
<name>A0A146F7N4_ASPKA</name>